<dbReference type="AlphaFoldDB" id="A0A0N9I755"/>
<proteinExistence type="predicted"/>
<dbReference type="SUPFAM" id="SSF69118">
    <property type="entry name" value="AhpD-like"/>
    <property type="match status" value="2"/>
</dbReference>
<evidence type="ECO:0008006" key="3">
    <source>
        <dbReference type="Google" id="ProtNLM"/>
    </source>
</evidence>
<dbReference type="InterPro" id="IPR029032">
    <property type="entry name" value="AhpD-like"/>
</dbReference>
<evidence type="ECO:0000313" key="1">
    <source>
        <dbReference type="EMBL" id="ALG10739.1"/>
    </source>
</evidence>
<dbReference type="KEGG" id="kphy:AOZ06_31030"/>
<gene>
    <name evidence="1" type="ORF">AOZ06_31030</name>
</gene>
<dbReference type="RefSeq" id="WP_054292642.1">
    <property type="nucleotide sequence ID" value="NZ_CP012752.1"/>
</dbReference>
<organism evidence="1 2">
    <name type="scientific">Kibdelosporangium phytohabitans</name>
    <dbReference type="NCBI Taxonomy" id="860235"/>
    <lineage>
        <taxon>Bacteria</taxon>
        <taxon>Bacillati</taxon>
        <taxon>Actinomycetota</taxon>
        <taxon>Actinomycetes</taxon>
        <taxon>Pseudonocardiales</taxon>
        <taxon>Pseudonocardiaceae</taxon>
        <taxon>Kibdelosporangium</taxon>
    </lineage>
</organism>
<dbReference type="STRING" id="860235.AOZ06_31030"/>
<protein>
    <recommendedName>
        <fullName evidence="3">Carboxymuconolactone decarboxylase-like domain-containing protein</fullName>
    </recommendedName>
</protein>
<name>A0A0N9I755_9PSEU</name>
<dbReference type="Gene3D" id="1.20.1290.10">
    <property type="entry name" value="AhpD-like"/>
    <property type="match status" value="1"/>
</dbReference>
<reference evidence="1 2" key="1">
    <citation type="submission" date="2015-07" db="EMBL/GenBank/DDBJ databases">
        <title>Genome sequencing of Kibdelosporangium phytohabitans.</title>
        <authorList>
            <person name="Qin S."/>
            <person name="Xing K."/>
        </authorList>
    </citation>
    <scope>NUCLEOTIDE SEQUENCE [LARGE SCALE GENOMIC DNA]</scope>
    <source>
        <strain evidence="1 2">KLBMP1111</strain>
    </source>
</reference>
<sequence>MILGKALRRSLETVRFVTPVKFWSSKGLARSVYRDVEQNFGMLAPPVALHSPAPEVMAASWLLLRETMVASWRASRSAKEVVASVVSVNNTCPYCVAVHGATLNGLLRDPTAIAIAEHRFDEIPDPDLLAIGNWVRTGKSPQAPPLPLDQAPELIGVAVTFEYYNRMVNVFLDESPLPSHVPARMRGTMMRLLSVLMRGPATRHHEPGASLDLLPGPAPDPGGLEWAGGAPHIAEAFARATAVINAAGERSVPDSVRQLVTERLAGWNGEPMGLTREWLTDAEAVLPPEARPAGRIALLTAFASHQVTQADVDGFRGVHADDRRLVEVAAWAGLAAARHRLAPIAASYRSGSGS</sequence>
<dbReference type="EMBL" id="CP012752">
    <property type="protein sequence ID" value="ALG10739.1"/>
    <property type="molecule type" value="Genomic_DNA"/>
</dbReference>
<keyword evidence="2" id="KW-1185">Reference proteome</keyword>
<dbReference type="OrthoDB" id="3342615at2"/>
<dbReference type="Proteomes" id="UP000063699">
    <property type="component" value="Chromosome"/>
</dbReference>
<accession>A0A0N9I755</accession>
<evidence type="ECO:0000313" key="2">
    <source>
        <dbReference type="Proteomes" id="UP000063699"/>
    </source>
</evidence>